<dbReference type="SUPFAM" id="SSF56801">
    <property type="entry name" value="Acetyl-CoA synthetase-like"/>
    <property type="match status" value="1"/>
</dbReference>
<dbReference type="InterPro" id="IPR042099">
    <property type="entry name" value="ANL_N_sf"/>
</dbReference>
<feature type="domain" description="AMP-binding enzyme C-terminal" evidence="2">
    <location>
        <begin position="432"/>
        <end position="504"/>
    </location>
</feature>
<organism evidence="3 4">
    <name type="scientific">Denitrobacterium detoxificans</name>
    <dbReference type="NCBI Taxonomy" id="79604"/>
    <lineage>
        <taxon>Bacteria</taxon>
        <taxon>Bacillati</taxon>
        <taxon>Actinomycetota</taxon>
        <taxon>Coriobacteriia</taxon>
        <taxon>Eggerthellales</taxon>
        <taxon>Eggerthellaceae</taxon>
        <taxon>Denitrobacterium</taxon>
    </lineage>
</organism>
<protein>
    <submittedName>
        <fullName evidence="3">Fatty-acyl-CoA synthase</fullName>
    </submittedName>
</protein>
<dbReference type="Pfam" id="PF13193">
    <property type="entry name" value="AMP-binding_C"/>
    <property type="match status" value="1"/>
</dbReference>
<evidence type="ECO:0000259" key="2">
    <source>
        <dbReference type="Pfam" id="PF13193"/>
    </source>
</evidence>
<dbReference type="InterPro" id="IPR000873">
    <property type="entry name" value="AMP-dep_synth/lig_dom"/>
</dbReference>
<name>A0A172RXF8_9ACTN</name>
<dbReference type="GO" id="GO:0016877">
    <property type="term" value="F:ligase activity, forming carbon-sulfur bonds"/>
    <property type="evidence" value="ECO:0007669"/>
    <property type="project" value="UniProtKB-ARBA"/>
</dbReference>
<sequence length="526" mass="57563">MENMFDLVSETGVAPWRTAQEQVRDALEWSGDSCLAETKSGSYSGNQVLDRVCAIRDELLRRGLRPQEFCAYAGTDDLAVMCAPLGIILAGGAFLGLPNYHGVSEWVRFLRETGARFVLCEGYLVQRLQDAVAEAGLCVECIEVASDGTLVAPSGPESFDDYEPDSVDEVVTVRFTTGASGLSQGVLFTHTTWCYDVLRIAFLFGCREAGRYLQLTPNTDVQGIAMCLAALVRREAVVVYQGKPSNEGIVCSIERDRITDLFLPSSQMIKLALSDASAMADLSSLKRFVYGGQKAAAADIRMAHEYLDCELVQLYGSTEAGILTWLSPEDHEREDDAVFDSAGRPIPIPGVQIEIRDPRTREVLPVGQVGHVTTCGCGVNDRSLGVDVPAEMMGSWRDTLDKGYFDEDGYLHICGVDRDVIMYRGFVMYASEIEDSLTAFSGVCEAVAHAVSNDKDGEHVVVWCTFEEDASVDSAALSDALAVDCGPWYRPEEIRIVRHIPCKREDGTYDKQALRALVENGDLAMA</sequence>
<dbReference type="CDD" id="cd04433">
    <property type="entry name" value="AFD_class_I"/>
    <property type="match status" value="1"/>
</dbReference>
<dbReference type="AlphaFoldDB" id="A0A172RXF8"/>
<accession>A0A172RXF8</accession>
<dbReference type="PATRIC" id="fig|79604.3.peg.780"/>
<dbReference type="STRING" id="79604.AAY81_03835"/>
<dbReference type="InterPro" id="IPR050237">
    <property type="entry name" value="ATP-dep_AMP-bd_enzyme"/>
</dbReference>
<feature type="domain" description="AMP-dependent synthetase/ligase" evidence="1">
    <location>
        <begin position="38"/>
        <end position="379"/>
    </location>
</feature>
<dbReference type="EMBL" id="FOEC01000022">
    <property type="protein sequence ID" value="SEP02897.1"/>
    <property type="molecule type" value="Genomic_DNA"/>
</dbReference>
<dbReference type="Proteomes" id="UP000182975">
    <property type="component" value="Unassembled WGS sequence"/>
</dbReference>
<dbReference type="Gene3D" id="3.40.50.12780">
    <property type="entry name" value="N-terminal domain of ligase-like"/>
    <property type="match status" value="1"/>
</dbReference>
<keyword evidence="4" id="KW-1185">Reference proteome</keyword>
<dbReference type="Gene3D" id="3.30.300.30">
    <property type="match status" value="1"/>
</dbReference>
<gene>
    <name evidence="3" type="ORF">SAMN02910314_01968</name>
</gene>
<dbReference type="InterPro" id="IPR025110">
    <property type="entry name" value="AMP-bd_C"/>
</dbReference>
<proteinExistence type="predicted"/>
<dbReference type="InterPro" id="IPR045851">
    <property type="entry name" value="AMP-bd_C_sf"/>
</dbReference>
<reference evidence="4" key="1">
    <citation type="submission" date="2016-10" db="EMBL/GenBank/DDBJ databases">
        <authorList>
            <person name="Varghese N."/>
        </authorList>
    </citation>
    <scope>NUCLEOTIDE SEQUENCE [LARGE SCALE GENOMIC DNA]</scope>
    <source>
        <strain evidence="4">DSM 21843</strain>
    </source>
</reference>
<evidence type="ECO:0000313" key="4">
    <source>
        <dbReference type="Proteomes" id="UP000182975"/>
    </source>
</evidence>
<evidence type="ECO:0000259" key="1">
    <source>
        <dbReference type="Pfam" id="PF00501"/>
    </source>
</evidence>
<dbReference type="Pfam" id="PF00501">
    <property type="entry name" value="AMP-binding"/>
    <property type="match status" value="1"/>
</dbReference>
<dbReference type="PANTHER" id="PTHR43767">
    <property type="entry name" value="LONG-CHAIN-FATTY-ACID--COA LIGASE"/>
    <property type="match status" value="1"/>
</dbReference>
<dbReference type="KEGG" id="ddt:AAY81_03835"/>
<dbReference type="PANTHER" id="PTHR43767:SF10">
    <property type="entry name" value="SURFACTIN SYNTHASE SUBUNIT 1"/>
    <property type="match status" value="1"/>
</dbReference>
<evidence type="ECO:0000313" key="3">
    <source>
        <dbReference type="EMBL" id="SEP02897.1"/>
    </source>
</evidence>